<feature type="non-terminal residue" evidence="2">
    <location>
        <position position="1"/>
    </location>
</feature>
<feature type="region of interest" description="Disordered" evidence="1">
    <location>
        <begin position="247"/>
        <end position="266"/>
    </location>
</feature>
<sequence length="725" mass="81913">MRFFYFSDLLKAYIQIDLVKYLINTSGFSDELATILLESYDKLIHIQKIFLSYGYKDRSADALMACANIHGILGKHTELAADKQSRFIDAYRLAQCAVSQMEELFQHINNILPINETRNINTPLMRRLANMKVNFVEIILDIVVVINVEKKIKEARAHQVEQIIEDFVRFTPDSASREQAWITLGQTVCHNAHAQLTSLPSLCGGCPDIRAKYLYLTGRSLHFLANHIGPFSLDIQWCENAIEVPKVNSEKSPPPEAETIDEQNEAPSPLLQLTKKQLDDYRKKANELKKRQTWTHEYIFQSTEVLLQCINVAINNNLVDTLAAASLEMVECFGQFDPVSASQFLALYQSCTASLIMKEILLAATLNSSSSQMAAMLHLQHHLQQRGETSGLLKTTEHRLTAISKAWGSLSISSHHFNIMNELPANFHIKVKSTNPKEQKEQKEKGGHQKEKGGKEKVQAKIVRSPVNPETFLNILEKAENTEDEEELDLESLFETILSDMEEYLKPVLSQLNLSELRLQSPAVSPADSGKTRKGSPGKTKTDDSGKTKTKIASQGAEDIGECVILLADKDILELPLEALSIFQDDAISSLSRDFSLQMVYNRIRKDEGVIQKSYLSLPPQPVGFIYIVKEKRVQNQKVNKEERAGKKKIENHLKETYNFAHSVQFLMRFAHLQPFLFTPASGITLGKNVKIHQENGENPSRKKKTLGSLSHIEIPMEKHTIMFT</sequence>
<evidence type="ECO:0000313" key="3">
    <source>
        <dbReference type="Proteomes" id="UP000018936"/>
    </source>
</evidence>
<dbReference type="Proteomes" id="UP000018936">
    <property type="component" value="Unassembled WGS sequence"/>
</dbReference>
<organism evidence="2 3">
    <name type="scientific">Ophiophagus hannah</name>
    <name type="common">King cobra</name>
    <name type="synonym">Naja hannah</name>
    <dbReference type="NCBI Taxonomy" id="8665"/>
    <lineage>
        <taxon>Eukaryota</taxon>
        <taxon>Metazoa</taxon>
        <taxon>Chordata</taxon>
        <taxon>Craniata</taxon>
        <taxon>Vertebrata</taxon>
        <taxon>Euteleostomi</taxon>
        <taxon>Lepidosauria</taxon>
        <taxon>Squamata</taxon>
        <taxon>Bifurcata</taxon>
        <taxon>Unidentata</taxon>
        <taxon>Episquamata</taxon>
        <taxon>Toxicofera</taxon>
        <taxon>Serpentes</taxon>
        <taxon>Colubroidea</taxon>
        <taxon>Elapidae</taxon>
        <taxon>Elapinae</taxon>
        <taxon>Ophiophagus</taxon>
    </lineage>
</organism>
<gene>
    <name evidence="2" type="ORF">L345_02217</name>
</gene>
<dbReference type="PANTHER" id="PTHR15977">
    <property type="entry name" value="CILIA- AND FLAGELLA-ASSOCIATED PROTEIN 46"/>
    <property type="match status" value="1"/>
</dbReference>
<dbReference type="PANTHER" id="PTHR15977:SF15">
    <property type="entry name" value="CILIA- AND FLAGELLA-ASSOCIATED PROTEIN 46"/>
    <property type="match status" value="1"/>
</dbReference>
<evidence type="ECO:0000256" key="1">
    <source>
        <dbReference type="SAM" id="MobiDB-lite"/>
    </source>
</evidence>
<proteinExistence type="predicted"/>
<dbReference type="EMBL" id="AZIM01000292">
    <property type="protein sequence ID" value="ETE71958.1"/>
    <property type="molecule type" value="Genomic_DNA"/>
</dbReference>
<comment type="caution">
    <text evidence="2">The sequence shown here is derived from an EMBL/GenBank/DDBJ whole genome shotgun (WGS) entry which is preliminary data.</text>
</comment>
<feature type="region of interest" description="Disordered" evidence="1">
    <location>
        <begin position="521"/>
        <end position="550"/>
    </location>
</feature>
<reference evidence="2 3" key="1">
    <citation type="journal article" date="2013" name="Proc. Natl. Acad. Sci. U.S.A.">
        <title>The king cobra genome reveals dynamic gene evolution and adaptation in the snake venom system.</title>
        <authorList>
            <person name="Vonk F.J."/>
            <person name="Casewell N.R."/>
            <person name="Henkel C.V."/>
            <person name="Heimberg A.M."/>
            <person name="Jansen H.J."/>
            <person name="McCleary R.J."/>
            <person name="Kerkkamp H.M."/>
            <person name="Vos R.A."/>
            <person name="Guerreiro I."/>
            <person name="Calvete J.J."/>
            <person name="Wuster W."/>
            <person name="Woods A.E."/>
            <person name="Logan J.M."/>
            <person name="Harrison R.A."/>
            <person name="Castoe T.A."/>
            <person name="de Koning A.P."/>
            <person name="Pollock D.D."/>
            <person name="Yandell M."/>
            <person name="Calderon D."/>
            <person name="Renjifo C."/>
            <person name="Currier R.B."/>
            <person name="Salgado D."/>
            <person name="Pla D."/>
            <person name="Sanz L."/>
            <person name="Hyder A.S."/>
            <person name="Ribeiro J.M."/>
            <person name="Arntzen J.W."/>
            <person name="van den Thillart G.E."/>
            <person name="Boetzer M."/>
            <person name="Pirovano W."/>
            <person name="Dirks R.P."/>
            <person name="Spaink H.P."/>
            <person name="Duboule D."/>
            <person name="McGlinn E."/>
            <person name="Kini R.M."/>
            <person name="Richardson M.K."/>
        </authorList>
    </citation>
    <scope>NUCLEOTIDE SEQUENCE</scope>
    <source>
        <tissue evidence="2">Blood</tissue>
    </source>
</reference>
<dbReference type="AlphaFoldDB" id="V8PD76"/>
<keyword evidence="3" id="KW-1185">Reference proteome</keyword>
<evidence type="ECO:0000313" key="2">
    <source>
        <dbReference type="EMBL" id="ETE71958.1"/>
    </source>
</evidence>
<dbReference type="GO" id="GO:0035082">
    <property type="term" value="P:axoneme assembly"/>
    <property type="evidence" value="ECO:0007669"/>
    <property type="project" value="InterPro"/>
</dbReference>
<name>V8PD76_OPHHA</name>
<accession>V8PD76</accession>
<feature type="compositionally biased region" description="Basic and acidic residues" evidence="1">
    <location>
        <begin position="435"/>
        <end position="458"/>
    </location>
</feature>
<dbReference type="GO" id="GO:0060294">
    <property type="term" value="P:cilium movement involved in cell motility"/>
    <property type="evidence" value="ECO:0007669"/>
    <property type="project" value="InterPro"/>
</dbReference>
<feature type="region of interest" description="Disordered" evidence="1">
    <location>
        <begin position="433"/>
        <end position="458"/>
    </location>
</feature>
<dbReference type="InterPro" id="IPR039586">
    <property type="entry name" value="CFAP46"/>
</dbReference>
<protein>
    <submittedName>
        <fullName evidence="2">Uncharacterized protein</fullName>
    </submittedName>
</protein>
<dbReference type="OrthoDB" id="68437at2759"/>